<keyword evidence="7 13" id="KW-0303">Gap junction</keyword>
<dbReference type="GO" id="GO:0051301">
    <property type="term" value="P:cell division"/>
    <property type="evidence" value="ECO:0007669"/>
    <property type="project" value="UniProtKB-UniRule"/>
</dbReference>
<feature type="compositionally biased region" description="Basic and acidic residues" evidence="15">
    <location>
        <begin position="159"/>
        <end position="172"/>
    </location>
</feature>
<evidence type="ECO:0000256" key="10">
    <source>
        <dbReference type="ARBA" id="ARBA00023212"/>
    </source>
</evidence>
<dbReference type="GO" id="GO:0005819">
    <property type="term" value="C:spindle"/>
    <property type="evidence" value="ECO:0007669"/>
    <property type="project" value="UniProtKB-SubCell"/>
</dbReference>
<dbReference type="InterPro" id="IPR036872">
    <property type="entry name" value="CH_dom_sf"/>
</dbReference>
<evidence type="ECO:0000256" key="12">
    <source>
        <dbReference type="ARBA" id="ARBA00025131"/>
    </source>
</evidence>
<evidence type="ECO:0000256" key="11">
    <source>
        <dbReference type="ARBA" id="ARBA00023306"/>
    </source>
</evidence>
<dbReference type="Gene3D" id="1.10.418.10">
    <property type="entry name" value="Calponin-like domain"/>
    <property type="match status" value="1"/>
</dbReference>
<evidence type="ECO:0000256" key="9">
    <source>
        <dbReference type="ARBA" id="ARBA00023054"/>
    </source>
</evidence>
<dbReference type="PROSITE" id="PS50021">
    <property type="entry name" value="CH"/>
    <property type="match status" value="1"/>
</dbReference>
<keyword evidence="6 13" id="KW-0132">Cell division</keyword>
<dbReference type="AlphaFoldDB" id="A0A8S4B780"/>
<feature type="region of interest" description="Disordered" evidence="15">
    <location>
        <begin position="25"/>
        <end position="53"/>
    </location>
</feature>
<evidence type="ECO:0000256" key="8">
    <source>
        <dbReference type="ARBA" id="ARBA00022949"/>
    </source>
</evidence>
<keyword evidence="11 13" id="KW-0131">Cell cycle</keyword>
<evidence type="ECO:0000256" key="13">
    <source>
        <dbReference type="RuleBase" id="RU367063"/>
    </source>
</evidence>
<dbReference type="SMART" id="SM00033">
    <property type="entry name" value="CH"/>
    <property type="match status" value="1"/>
</dbReference>
<feature type="region of interest" description="Disordered" evidence="15">
    <location>
        <begin position="333"/>
        <end position="394"/>
    </location>
</feature>
<dbReference type="GO" id="GO:0005921">
    <property type="term" value="C:gap junction"/>
    <property type="evidence" value="ECO:0007669"/>
    <property type="project" value="UniProtKB-SubCell"/>
</dbReference>
<reference evidence="17" key="1">
    <citation type="submission" date="2021-05" db="EMBL/GenBank/DDBJ databases">
        <authorList>
            <person name="Tigano A."/>
        </authorList>
    </citation>
    <scope>NUCLEOTIDE SEQUENCE</scope>
</reference>
<evidence type="ECO:0000256" key="7">
    <source>
        <dbReference type="ARBA" id="ARBA00022868"/>
    </source>
</evidence>
<comment type="similarity">
    <text evidence="2 13">Belongs to the cytospin-A family.</text>
</comment>
<keyword evidence="10 13" id="KW-0206">Cytoskeleton</keyword>
<dbReference type="SUPFAM" id="SSF47576">
    <property type="entry name" value="Calponin-homology domain, CH-domain"/>
    <property type="match status" value="1"/>
</dbReference>
<feature type="coiled-coil region" evidence="14">
    <location>
        <begin position="211"/>
        <end position="238"/>
    </location>
</feature>
<dbReference type="FunFam" id="1.10.418.10:FF:000020">
    <property type="entry name" value="Cytospin-A isoform 1"/>
    <property type="match status" value="1"/>
</dbReference>
<evidence type="ECO:0000256" key="1">
    <source>
        <dbReference type="ARBA" id="ARBA00004186"/>
    </source>
</evidence>
<proteinExistence type="inferred from homology"/>
<dbReference type="PANTHER" id="PTHR23167:SF18">
    <property type="entry name" value="CYTOSPIN-A"/>
    <property type="match status" value="1"/>
</dbReference>
<evidence type="ECO:0000259" key="16">
    <source>
        <dbReference type="PROSITE" id="PS50021"/>
    </source>
</evidence>
<dbReference type="InterPro" id="IPR050540">
    <property type="entry name" value="F-actin_Monoox_Mical"/>
</dbReference>
<dbReference type="Proteomes" id="UP000677803">
    <property type="component" value="Unassembled WGS sequence"/>
</dbReference>
<name>A0A8S4B780_9TELE</name>
<keyword evidence="9 14" id="KW-0175">Coiled coil</keyword>
<feature type="compositionally biased region" description="Polar residues" evidence="15">
    <location>
        <begin position="83"/>
        <end position="96"/>
    </location>
</feature>
<feature type="region of interest" description="Disordered" evidence="15">
    <location>
        <begin position="77"/>
        <end position="109"/>
    </location>
</feature>
<keyword evidence="5 13" id="KW-0963">Cytoplasm</keyword>
<feature type="coiled-coil region" evidence="14">
    <location>
        <begin position="271"/>
        <end position="326"/>
    </location>
</feature>
<comment type="subcellular location">
    <subcellularLocation>
        <location evidence="1 13">Cytoplasm</location>
        <location evidence="1 13">Cytoskeleton</location>
        <location evidence="1 13">Spindle</location>
    </subcellularLocation>
    <subcellularLocation>
        <location evidence="13">Cytoplasm</location>
        <location evidence="13">Cytoskeleton</location>
    </subcellularLocation>
    <subcellularLocation>
        <location evidence="13">Cell junction</location>
        <location evidence="13">Gap junction</location>
    </subcellularLocation>
</comment>
<evidence type="ECO:0000256" key="14">
    <source>
        <dbReference type="SAM" id="Coils"/>
    </source>
</evidence>
<dbReference type="PANTHER" id="PTHR23167">
    <property type="entry name" value="CALPONIN HOMOLOGY DOMAIN-CONTAINING PROTEIN DDB_G0272472-RELATED"/>
    <property type="match status" value="1"/>
</dbReference>
<sequence>MQVYCLVALTQQTVCKTEERVKDNRGGLARDSAHPKWIMGNHTGKDNHVPTGSPLDFFHTPPSSPSEAELAAMALPTAASPDKAQTPSPADGTPTSATPPPANWTQTVSSPSGWAVISVDSAASSDSVAGGRQKAMVSPVSPDSPASLPLSRGSPSEHSWQERDSGMEHEAAAERAGEEMTLVLASLMEHYGASLGLTPSTDITAGAVDLLRRLITEREELVEDLDTLRETNRTERLEWSQFQCDLQVAVSVADRLRVESEQALGLLQESHRAVEEQLAQALGRQREMERELESLRHEHSGVCRKLSELTVKLQQERAELDILRSICSLKEEQTDQQADQHQPDEEQGVETQRSISETEDKDENNANQDSVDDSGAHDPEKEETGQGNTLLSGKGVAEGYIRSLAAIEKKKEEGRGQKDPRKIVMLSERSWSLSRIPLHTDSPSQNGNSKNLCTTLPLCKKEEPTKGRLDRVLKRQDSWSSFYMGKQEDDQSSDFIKPQDGFSALLRRHGGSRRNSLLRWCQSRTHGYKNIEITNFSSSWEDGLALCAVYHTYLPDRIPYDSLSPADKKENLDLAFKTGEEVGIRATLTVEEMLKAEGPDWQRVLGYVESIFRHFEM</sequence>
<dbReference type="GO" id="GO:0005737">
    <property type="term" value="C:cytoplasm"/>
    <property type="evidence" value="ECO:0007669"/>
    <property type="project" value="UniProtKB-UniRule"/>
</dbReference>
<evidence type="ECO:0000256" key="3">
    <source>
        <dbReference type="ARBA" id="ARBA00011235"/>
    </source>
</evidence>
<dbReference type="EMBL" id="CAJRST010012224">
    <property type="protein sequence ID" value="CAG5928340.1"/>
    <property type="molecule type" value="Genomic_DNA"/>
</dbReference>
<evidence type="ECO:0000256" key="15">
    <source>
        <dbReference type="SAM" id="MobiDB-lite"/>
    </source>
</evidence>
<accession>A0A8S4B780</accession>
<comment type="subunit">
    <text evidence="3 13">May interact with both microtubules and actin cytoskeleton.</text>
</comment>
<comment type="caution">
    <text evidence="17">The sequence shown here is derived from an EMBL/GenBank/DDBJ whole genome shotgun (WGS) entry which is preliminary data.</text>
</comment>
<protein>
    <recommendedName>
        <fullName evidence="4 13">Cytospin-A</fullName>
    </recommendedName>
</protein>
<keyword evidence="18" id="KW-1185">Reference proteome</keyword>
<feature type="region of interest" description="Disordered" evidence="15">
    <location>
        <begin position="127"/>
        <end position="172"/>
    </location>
</feature>
<feature type="compositionally biased region" description="Basic and acidic residues" evidence="15">
    <location>
        <begin position="374"/>
        <end position="384"/>
    </location>
</feature>
<dbReference type="OrthoDB" id="21607at2759"/>
<comment type="function">
    <text evidence="12 13">Involved in cytokinesis and spindle organization. May play a role in actin cytoskeleton organization and microtubule stabilization and hence required for proper cell adhesion and migration.</text>
</comment>
<evidence type="ECO:0000256" key="2">
    <source>
        <dbReference type="ARBA" id="ARBA00009452"/>
    </source>
</evidence>
<evidence type="ECO:0000313" key="17">
    <source>
        <dbReference type="EMBL" id="CAG5928340.1"/>
    </source>
</evidence>
<evidence type="ECO:0000256" key="4">
    <source>
        <dbReference type="ARBA" id="ARBA00015657"/>
    </source>
</evidence>
<organism evidence="17 18">
    <name type="scientific">Menidia menidia</name>
    <name type="common">Atlantic silverside</name>
    <dbReference type="NCBI Taxonomy" id="238744"/>
    <lineage>
        <taxon>Eukaryota</taxon>
        <taxon>Metazoa</taxon>
        <taxon>Chordata</taxon>
        <taxon>Craniata</taxon>
        <taxon>Vertebrata</taxon>
        <taxon>Euteleostomi</taxon>
        <taxon>Actinopterygii</taxon>
        <taxon>Neopterygii</taxon>
        <taxon>Teleostei</taxon>
        <taxon>Neoteleostei</taxon>
        <taxon>Acanthomorphata</taxon>
        <taxon>Ovalentaria</taxon>
        <taxon>Atherinomorphae</taxon>
        <taxon>Atheriniformes</taxon>
        <taxon>Atherinopsidae</taxon>
        <taxon>Menidiinae</taxon>
        <taxon>Menidia</taxon>
    </lineage>
</organism>
<evidence type="ECO:0000256" key="5">
    <source>
        <dbReference type="ARBA" id="ARBA00022490"/>
    </source>
</evidence>
<dbReference type="InterPro" id="IPR001715">
    <property type="entry name" value="CH_dom"/>
</dbReference>
<evidence type="ECO:0000313" key="18">
    <source>
        <dbReference type="Proteomes" id="UP000677803"/>
    </source>
</evidence>
<keyword evidence="8 13" id="KW-0965">Cell junction</keyword>
<evidence type="ECO:0000256" key="6">
    <source>
        <dbReference type="ARBA" id="ARBA00022618"/>
    </source>
</evidence>
<dbReference type="Pfam" id="PF00307">
    <property type="entry name" value="CH"/>
    <property type="match status" value="1"/>
</dbReference>
<gene>
    <name evidence="17" type="ORF">MMEN_LOCUS11992</name>
</gene>
<feature type="domain" description="Calponin-homology (CH)" evidence="16">
    <location>
        <begin position="511"/>
        <end position="616"/>
    </location>
</feature>